<sequence>MTDVSPGAATTVAAPADALLVATELVKSYGPVKAVRGVTFHCNPGEVLALVGENGAGKSTVAKMLAGAVTPTSGSIVVGGEPLASGSVKQSRLSGVRCAFQELALVPDWTVAENLSLPDGAPLRGFSQRKAVTKAKQLLEEFHLPHIDPRAAVGTLSLADRQLVEIARALAGRPRLLILDEASSALTPPGVRWLFARIRELTAQGGSVIYVSHRLGEIAEIADRGTVLRDGQVAGEFVRDGWTDDELISMMAGREAERFFPDPPARASDAVVLSVDDLRSEGLHGVSLELGAGEILGIGGLQGHGQAELLRALFGATPAVAESWTVGGAPVRRTNPVRSVRRGLGYVPEDRKREGLALEMSVGENLLAPWYKAYQLGGRPRLSLEKGWIDGILTALSVRTRGANETSGSLSGGNQQKLVFGRWMNRDRTVILLHDPTRGIDVRAKQELYGAIVELAKQGVGILWFSTEVEELVHVCHRVVVLYQGQVADELVGHRLTADAVVGAAVGATGGLNLATGGAPSAPPGASATTSAHAATSAAAAPSSTTSGGAR</sequence>
<reference evidence="8" key="1">
    <citation type="journal article" date="2019" name="Int. J. Syst. Evol. Microbiol.">
        <title>The Global Catalogue of Microorganisms (GCM) 10K type strain sequencing project: providing services to taxonomists for standard genome sequencing and annotation.</title>
        <authorList>
            <consortium name="The Broad Institute Genomics Platform"/>
            <consortium name="The Broad Institute Genome Sequencing Center for Infectious Disease"/>
            <person name="Wu L."/>
            <person name="Ma J."/>
        </authorList>
    </citation>
    <scope>NUCLEOTIDE SEQUENCE [LARGE SCALE GENOMIC DNA]</scope>
    <source>
        <strain evidence="8">JCM 16117</strain>
    </source>
</reference>
<protein>
    <submittedName>
        <fullName evidence="7">Sugar ABC transporter ATP-binding protein</fullName>
    </submittedName>
</protein>
<dbReference type="PROSITE" id="PS50893">
    <property type="entry name" value="ABC_TRANSPORTER_2"/>
    <property type="match status" value="2"/>
</dbReference>
<evidence type="ECO:0000256" key="5">
    <source>
        <dbReference type="SAM" id="MobiDB-lite"/>
    </source>
</evidence>
<dbReference type="InterPro" id="IPR003593">
    <property type="entry name" value="AAA+_ATPase"/>
</dbReference>
<comment type="caution">
    <text evidence="7">The sequence shown here is derived from an EMBL/GenBank/DDBJ whole genome shotgun (WGS) entry which is preliminary data.</text>
</comment>
<proteinExistence type="predicted"/>
<dbReference type="SUPFAM" id="SSF52540">
    <property type="entry name" value="P-loop containing nucleoside triphosphate hydrolases"/>
    <property type="match status" value="2"/>
</dbReference>
<evidence type="ECO:0000313" key="8">
    <source>
        <dbReference type="Proteomes" id="UP001500929"/>
    </source>
</evidence>
<gene>
    <name evidence="7" type="ORF">GCM10009851_18200</name>
</gene>
<evidence type="ECO:0000259" key="6">
    <source>
        <dbReference type="PROSITE" id="PS50893"/>
    </source>
</evidence>
<dbReference type="EMBL" id="BAAAQY010000005">
    <property type="protein sequence ID" value="GAA2233574.1"/>
    <property type="molecule type" value="Genomic_DNA"/>
</dbReference>
<dbReference type="Gene3D" id="3.40.50.300">
    <property type="entry name" value="P-loop containing nucleotide triphosphate hydrolases"/>
    <property type="match status" value="2"/>
</dbReference>
<dbReference type="PROSITE" id="PS00211">
    <property type="entry name" value="ABC_TRANSPORTER_1"/>
    <property type="match status" value="1"/>
</dbReference>
<dbReference type="Proteomes" id="UP001500929">
    <property type="component" value="Unassembled WGS sequence"/>
</dbReference>
<dbReference type="InterPro" id="IPR017871">
    <property type="entry name" value="ABC_transporter-like_CS"/>
</dbReference>
<evidence type="ECO:0000313" key="7">
    <source>
        <dbReference type="EMBL" id="GAA2233574.1"/>
    </source>
</evidence>
<dbReference type="CDD" id="cd03215">
    <property type="entry name" value="ABC_Carb_Monos_II"/>
    <property type="match status" value="1"/>
</dbReference>
<dbReference type="PANTHER" id="PTHR43790">
    <property type="entry name" value="CARBOHYDRATE TRANSPORT ATP-BINDING PROTEIN MG119-RELATED"/>
    <property type="match status" value="1"/>
</dbReference>
<dbReference type="InterPro" id="IPR003439">
    <property type="entry name" value="ABC_transporter-like_ATP-bd"/>
</dbReference>
<keyword evidence="1" id="KW-0813">Transport</keyword>
<keyword evidence="8" id="KW-1185">Reference proteome</keyword>
<dbReference type="GO" id="GO:0005524">
    <property type="term" value="F:ATP binding"/>
    <property type="evidence" value="ECO:0007669"/>
    <property type="project" value="UniProtKB-KW"/>
</dbReference>
<name>A0ABP5QH57_9MICO</name>
<evidence type="ECO:0000256" key="2">
    <source>
        <dbReference type="ARBA" id="ARBA00022737"/>
    </source>
</evidence>
<dbReference type="PANTHER" id="PTHR43790:SF9">
    <property type="entry name" value="GALACTOFURANOSE TRANSPORTER ATP-BINDING PROTEIN YTFR"/>
    <property type="match status" value="1"/>
</dbReference>
<dbReference type="InterPro" id="IPR027417">
    <property type="entry name" value="P-loop_NTPase"/>
</dbReference>
<dbReference type="InterPro" id="IPR050107">
    <property type="entry name" value="ABC_carbohydrate_import_ATPase"/>
</dbReference>
<keyword evidence="2" id="KW-0677">Repeat</keyword>
<dbReference type="RefSeq" id="WP_259481707.1">
    <property type="nucleotide sequence ID" value="NZ_JANLCN010000020.1"/>
</dbReference>
<dbReference type="CDD" id="cd03216">
    <property type="entry name" value="ABC_Carb_Monos_I"/>
    <property type="match status" value="1"/>
</dbReference>
<accession>A0ABP5QH57</accession>
<evidence type="ECO:0000256" key="4">
    <source>
        <dbReference type="ARBA" id="ARBA00022840"/>
    </source>
</evidence>
<evidence type="ECO:0000256" key="3">
    <source>
        <dbReference type="ARBA" id="ARBA00022741"/>
    </source>
</evidence>
<dbReference type="SMART" id="SM00382">
    <property type="entry name" value="AAA"/>
    <property type="match status" value="1"/>
</dbReference>
<feature type="domain" description="ABC transporter" evidence="6">
    <location>
        <begin position="20"/>
        <end position="255"/>
    </location>
</feature>
<keyword evidence="3" id="KW-0547">Nucleotide-binding</keyword>
<organism evidence="7 8">
    <name type="scientific">Herbiconiux moechotypicola</name>
    <dbReference type="NCBI Taxonomy" id="637393"/>
    <lineage>
        <taxon>Bacteria</taxon>
        <taxon>Bacillati</taxon>
        <taxon>Actinomycetota</taxon>
        <taxon>Actinomycetes</taxon>
        <taxon>Micrococcales</taxon>
        <taxon>Microbacteriaceae</taxon>
        <taxon>Herbiconiux</taxon>
    </lineage>
</organism>
<keyword evidence="4 7" id="KW-0067">ATP-binding</keyword>
<evidence type="ECO:0000256" key="1">
    <source>
        <dbReference type="ARBA" id="ARBA00022448"/>
    </source>
</evidence>
<feature type="region of interest" description="Disordered" evidence="5">
    <location>
        <begin position="519"/>
        <end position="551"/>
    </location>
</feature>
<dbReference type="Pfam" id="PF00005">
    <property type="entry name" value="ABC_tran"/>
    <property type="match status" value="2"/>
</dbReference>
<feature type="domain" description="ABC transporter" evidence="6">
    <location>
        <begin position="265"/>
        <end position="509"/>
    </location>
</feature>